<dbReference type="EMBL" id="CP000542">
    <property type="protein sequence ID" value="ABM57947.1"/>
    <property type="molecule type" value="Genomic_DNA"/>
</dbReference>
<reference evidence="3" key="1">
    <citation type="submission" date="2006-12" db="EMBL/GenBank/DDBJ databases">
        <title>Complete sequence of chromosome 1 of Verminephrobacter eiseniae EF01-2.</title>
        <authorList>
            <person name="Copeland A."/>
            <person name="Lucas S."/>
            <person name="Lapidus A."/>
            <person name="Barry K."/>
            <person name="Detter J.C."/>
            <person name="Glavina del Rio T."/>
            <person name="Dalin E."/>
            <person name="Tice H."/>
            <person name="Pitluck S."/>
            <person name="Chertkov O."/>
            <person name="Brettin T."/>
            <person name="Bruce D."/>
            <person name="Han C."/>
            <person name="Tapia R."/>
            <person name="Gilna P."/>
            <person name="Schmutz J."/>
            <person name="Larimer F."/>
            <person name="Land M."/>
            <person name="Hauser L."/>
            <person name="Kyrpides N."/>
            <person name="Kim E."/>
            <person name="Stahl D."/>
            <person name="Richardson P."/>
        </authorList>
    </citation>
    <scope>NUCLEOTIDE SEQUENCE [LARGE SCALE GENOMIC DNA]</scope>
    <source>
        <strain evidence="3">EF01-2</strain>
    </source>
</reference>
<evidence type="ECO:0000313" key="3">
    <source>
        <dbReference type="Proteomes" id="UP000000374"/>
    </source>
</evidence>
<sequence length="94" mass="10058">MPAQIWAAPGNTVVRPEQHQHIHHLAQHHPGPRATGQVCVDGAGHAEVWLAHGNPGQPCKVRGARSALILRMGTPGGGGLGEPSRHQKKQLEHF</sequence>
<dbReference type="Proteomes" id="UP000000374">
    <property type="component" value="Chromosome"/>
</dbReference>
<dbReference type="STRING" id="391735.Veis_2199"/>
<dbReference type="HOGENOM" id="CLU_2385305_0_0_4"/>
<evidence type="ECO:0000313" key="2">
    <source>
        <dbReference type="EMBL" id="ABM57947.1"/>
    </source>
</evidence>
<evidence type="ECO:0000256" key="1">
    <source>
        <dbReference type="SAM" id="MobiDB-lite"/>
    </source>
</evidence>
<keyword evidence="3" id="KW-1185">Reference proteome</keyword>
<name>A1WJZ0_VEREI</name>
<gene>
    <name evidence="2" type="ordered locus">Veis_2199</name>
</gene>
<dbReference type="KEGG" id="vei:Veis_2199"/>
<feature type="region of interest" description="Disordered" evidence="1">
    <location>
        <begin position="72"/>
        <end position="94"/>
    </location>
</feature>
<dbReference type="AlphaFoldDB" id="A1WJZ0"/>
<accession>A1WJZ0</accession>
<proteinExistence type="predicted"/>
<protein>
    <submittedName>
        <fullName evidence="2">Uncharacterized protein</fullName>
    </submittedName>
</protein>
<feature type="compositionally biased region" description="Basic and acidic residues" evidence="1">
    <location>
        <begin position="83"/>
        <end position="94"/>
    </location>
</feature>
<organism evidence="2 3">
    <name type="scientific">Verminephrobacter eiseniae (strain EF01-2)</name>
    <dbReference type="NCBI Taxonomy" id="391735"/>
    <lineage>
        <taxon>Bacteria</taxon>
        <taxon>Pseudomonadati</taxon>
        <taxon>Pseudomonadota</taxon>
        <taxon>Betaproteobacteria</taxon>
        <taxon>Burkholderiales</taxon>
        <taxon>Comamonadaceae</taxon>
        <taxon>Verminephrobacter</taxon>
    </lineage>
</organism>